<keyword evidence="11" id="KW-1185">Reference proteome</keyword>
<dbReference type="InParanoid" id="A0A2N3ND54"/>
<evidence type="ECO:0000256" key="4">
    <source>
        <dbReference type="ARBA" id="ARBA00022596"/>
    </source>
</evidence>
<comment type="caution">
    <text evidence="10">The sequence shown here is derived from an EMBL/GenBank/DDBJ whole genome shotgun (WGS) entry which is preliminary data.</text>
</comment>
<evidence type="ECO:0000313" key="11">
    <source>
        <dbReference type="Proteomes" id="UP000233524"/>
    </source>
</evidence>
<dbReference type="GO" id="GO:0005886">
    <property type="term" value="C:plasma membrane"/>
    <property type="evidence" value="ECO:0007669"/>
    <property type="project" value="UniProtKB-SubCell"/>
</dbReference>
<dbReference type="AlphaFoldDB" id="A0A2N3ND54"/>
<evidence type="ECO:0000313" key="10">
    <source>
        <dbReference type="EMBL" id="PKS10359.1"/>
    </source>
</evidence>
<protein>
    <recommendedName>
        <fullName evidence="8">Nickel/cobalt efflux system</fullName>
    </recommendedName>
</protein>
<dbReference type="Pfam" id="PF03824">
    <property type="entry name" value="NicO"/>
    <property type="match status" value="1"/>
</dbReference>
<dbReference type="PANTHER" id="PTHR31611">
    <property type="entry name" value="HIGH-AFFINITY NICKEL TRANSPORT PROTEIN NIC1"/>
    <property type="match status" value="1"/>
</dbReference>
<keyword evidence="7 8" id="KW-0472">Membrane</keyword>
<organism evidence="10 11">
    <name type="scientific">Lomentospora prolificans</name>
    <dbReference type="NCBI Taxonomy" id="41688"/>
    <lineage>
        <taxon>Eukaryota</taxon>
        <taxon>Fungi</taxon>
        <taxon>Dikarya</taxon>
        <taxon>Ascomycota</taxon>
        <taxon>Pezizomycotina</taxon>
        <taxon>Sordariomycetes</taxon>
        <taxon>Hypocreomycetidae</taxon>
        <taxon>Microascales</taxon>
        <taxon>Microascaceae</taxon>
        <taxon>Lomentospora</taxon>
    </lineage>
</organism>
<dbReference type="GO" id="GO:0015099">
    <property type="term" value="F:nickel cation transmembrane transporter activity"/>
    <property type="evidence" value="ECO:0007669"/>
    <property type="project" value="UniProtKB-UniRule"/>
</dbReference>
<feature type="transmembrane region" description="Helical" evidence="8">
    <location>
        <begin position="158"/>
        <end position="183"/>
    </location>
</feature>
<evidence type="ECO:0000256" key="8">
    <source>
        <dbReference type="RuleBase" id="RU362101"/>
    </source>
</evidence>
<feature type="transmembrane region" description="Helical" evidence="8">
    <location>
        <begin position="120"/>
        <end position="146"/>
    </location>
</feature>
<dbReference type="OrthoDB" id="5197598at2759"/>
<feature type="transmembrane region" description="Helical" evidence="8">
    <location>
        <begin position="318"/>
        <end position="345"/>
    </location>
</feature>
<accession>A0A2N3ND54</accession>
<dbReference type="PANTHER" id="PTHR31611:SF0">
    <property type="entry name" value="HIGH-AFFINITY NICKEL TRANSPORT PROTEIN NIC1"/>
    <property type="match status" value="1"/>
</dbReference>
<evidence type="ECO:0000256" key="9">
    <source>
        <dbReference type="SAM" id="MobiDB-lite"/>
    </source>
</evidence>
<evidence type="ECO:0000256" key="5">
    <source>
        <dbReference type="ARBA" id="ARBA00022692"/>
    </source>
</evidence>
<sequence>MASQQSLHEVPPEPLPTIPSTETDPLLPHHGDDSSDEADEKPFLSRIPLPTPALRIIALLLLINILAWAAAAYPLAKHPSLLGPAALSYVLGLRHALDADHIAAIDLSTRRLVAAGQKPISVGTFFALGHSTIVIITCIVVAATGGALKEKFGDAEEIGGLVGGIVSAVVLVVFCAGNGWVLYKLVRKARAYSSQGSVAEGDQDDGVELRGVVGGVKDDEIQGMGFLARTFSRLFRLVDRPWKMFPLGVLFGLGFDTSSEIAILGIASIHAVQGTSIWLILIFPILFACGMALLDTTDGALMSTLYLSPAFARDPLVTLYYSLVLTAITVVVSAFVATVQVLSIIESIFKPKGAFWDALDVLSSHFDIVGAAICGLFALVAIGAVFVYKPWRERMAQRGVEA</sequence>
<dbReference type="EMBL" id="NLAX01000008">
    <property type="protein sequence ID" value="PKS10359.1"/>
    <property type="molecule type" value="Genomic_DNA"/>
</dbReference>
<dbReference type="VEuPathDB" id="FungiDB:jhhlp_002110"/>
<dbReference type="InterPro" id="IPR011541">
    <property type="entry name" value="Ni/Co_transpt_high_affinity"/>
</dbReference>
<keyword evidence="4" id="KW-0533">Nickel</keyword>
<dbReference type="STRING" id="41688.A0A2N3ND54"/>
<name>A0A2N3ND54_9PEZI</name>
<evidence type="ECO:0000256" key="7">
    <source>
        <dbReference type="ARBA" id="ARBA00023136"/>
    </source>
</evidence>
<evidence type="ECO:0000256" key="3">
    <source>
        <dbReference type="ARBA" id="ARBA00022448"/>
    </source>
</evidence>
<proteinExistence type="inferred from homology"/>
<reference evidence="10 11" key="1">
    <citation type="journal article" date="2017" name="G3 (Bethesda)">
        <title>First Draft Genome Sequence of the Pathogenic Fungus Lomentospora prolificans (Formerly Scedosporium prolificans).</title>
        <authorList>
            <person name="Luo R."/>
            <person name="Zimin A."/>
            <person name="Workman R."/>
            <person name="Fan Y."/>
            <person name="Pertea G."/>
            <person name="Grossman N."/>
            <person name="Wear M.P."/>
            <person name="Jia B."/>
            <person name="Miller H."/>
            <person name="Casadevall A."/>
            <person name="Timp W."/>
            <person name="Zhang S.X."/>
            <person name="Salzberg S.L."/>
        </authorList>
    </citation>
    <scope>NUCLEOTIDE SEQUENCE [LARGE SCALE GENOMIC DNA]</scope>
    <source>
        <strain evidence="10 11">JHH-5317</strain>
    </source>
</reference>
<feature type="transmembrane region" description="Helical" evidence="8">
    <location>
        <begin position="277"/>
        <end position="297"/>
    </location>
</feature>
<keyword evidence="3 8" id="KW-0813">Transport</keyword>
<dbReference type="Proteomes" id="UP000233524">
    <property type="component" value="Unassembled WGS sequence"/>
</dbReference>
<dbReference type="InterPro" id="IPR004688">
    <property type="entry name" value="Ni/Co_transpt"/>
</dbReference>
<keyword evidence="5 8" id="KW-0812">Transmembrane</keyword>
<dbReference type="GO" id="GO:0012505">
    <property type="term" value="C:endomembrane system"/>
    <property type="evidence" value="ECO:0007669"/>
    <property type="project" value="UniProtKB-SubCell"/>
</dbReference>
<gene>
    <name evidence="10" type="ORF">jhhlp_002110</name>
</gene>
<feature type="region of interest" description="Disordered" evidence="9">
    <location>
        <begin position="1"/>
        <end position="42"/>
    </location>
</feature>
<evidence type="ECO:0000256" key="6">
    <source>
        <dbReference type="ARBA" id="ARBA00022989"/>
    </source>
</evidence>
<evidence type="ECO:0000256" key="2">
    <source>
        <dbReference type="ARBA" id="ARBA00010892"/>
    </source>
</evidence>
<keyword evidence="6 8" id="KW-1133">Transmembrane helix</keyword>
<comment type="similarity">
    <text evidence="2 8">Belongs to the NiCoT transporter (TC 2.A.52) family.</text>
</comment>
<evidence type="ECO:0000256" key="1">
    <source>
        <dbReference type="ARBA" id="ARBA00004127"/>
    </source>
</evidence>
<feature type="transmembrane region" description="Helical" evidence="8">
    <location>
        <begin position="365"/>
        <end position="388"/>
    </location>
</feature>
<feature type="transmembrane region" description="Helical" evidence="8">
    <location>
        <begin position="53"/>
        <end position="73"/>
    </location>
</feature>
<feature type="transmembrane region" description="Helical" evidence="8">
    <location>
        <begin position="245"/>
        <end position="271"/>
    </location>
</feature>
<comment type="subcellular location">
    <subcellularLocation>
        <location evidence="8">Cell membrane</location>
        <topology evidence="8">Multi-pass membrane protein</topology>
    </subcellularLocation>
    <subcellularLocation>
        <location evidence="1">Endomembrane system</location>
        <topology evidence="1">Multi-pass membrane protein</topology>
    </subcellularLocation>
</comment>